<proteinExistence type="predicted"/>
<accession>A0A5C6RUA0</accession>
<feature type="region of interest" description="Disordered" evidence="1">
    <location>
        <begin position="36"/>
        <end position="64"/>
    </location>
</feature>
<dbReference type="Proteomes" id="UP000321580">
    <property type="component" value="Unassembled WGS sequence"/>
</dbReference>
<evidence type="ECO:0000313" key="3">
    <source>
        <dbReference type="Proteomes" id="UP000321580"/>
    </source>
</evidence>
<dbReference type="RefSeq" id="WP_147166554.1">
    <property type="nucleotide sequence ID" value="NZ_VOOR01000009.1"/>
</dbReference>
<sequence>MNTVSFKVDVPEEQEEAFLKFVAAMQEAGVVNACSADRTASSGQAGHQPEEVEDVASRYRDLVD</sequence>
<evidence type="ECO:0000256" key="1">
    <source>
        <dbReference type="SAM" id="MobiDB-lite"/>
    </source>
</evidence>
<evidence type="ECO:0000313" key="2">
    <source>
        <dbReference type="EMBL" id="TXB65545.1"/>
    </source>
</evidence>
<reference evidence="2 3" key="1">
    <citation type="submission" date="2019-08" db="EMBL/GenBank/DDBJ databases">
        <title>Genome of Phaeodactylibacter luteus.</title>
        <authorList>
            <person name="Bowman J.P."/>
        </authorList>
    </citation>
    <scope>NUCLEOTIDE SEQUENCE [LARGE SCALE GENOMIC DNA]</scope>
    <source>
        <strain evidence="2 3">KCTC 42180</strain>
    </source>
</reference>
<dbReference type="AlphaFoldDB" id="A0A5C6RUA0"/>
<dbReference type="EMBL" id="VOOR01000009">
    <property type="protein sequence ID" value="TXB65545.1"/>
    <property type="molecule type" value="Genomic_DNA"/>
</dbReference>
<organism evidence="2 3">
    <name type="scientific">Phaeodactylibacter luteus</name>
    <dbReference type="NCBI Taxonomy" id="1564516"/>
    <lineage>
        <taxon>Bacteria</taxon>
        <taxon>Pseudomonadati</taxon>
        <taxon>Bacteroidota</taxon>
        <taxon>Saprospiria</taxon>
        <taxon>Saprospirales</taxon>
        <taxon>Haliscomenobacteraceae</taxon>
        <taxon>Phaeodactylibacter</taxon>
    </lineage>
</organism>
<comment type="caution">
    <text evidence="2">The sequence shown here is derived from an EMBL/GenBank/DDBJ whole genome shotgun (WGS) entry which is preliminary data.</text>
</comment>
<gene>
    <name evidence="2" type="ORF">FRY97_06075</name>
</gene>
<feature type="compositionally biased region" description="Basic and acidic residues" evidence="1">
    <location>
        <begin position="55"/>
        <end position="64"/>
    </location>
</feature>
<keyword evidence="3" id="KW-1185">Reference proteome</keyword>
<protein>
    <submittedName>
        <fullName evidence="2">Uncharacterized protein</fullName>
    </submittedName>
</protein>
<name>A0A5C6RUA0_9BACT</name>